<comment type="caution">
    <text evidence="14">The sequence shown here is derived from an EMBL/GenBank/DDBJ whole genome shotgun (WGS) entry which is preliminary data.</text>
</comment>
<evidence type="ECO:0000313" key="14">
    <source>
        <dbReference type="EMBL" id="ROR30360.1"/>
    </source>
</evidence>
<evidence type="ECO:0000256" key="9">
    <source>
        <dbReference type="ARBA" id="ARBA00022989"/>
    </source>
</evidence>
<evidence type="ECO:0000256" key="2">
    <source>
        <dbReference type="ARBA" id="ARBA00009137"/>
    </source>
</evidence>
<comment type="subcellular location">
    <subcellularLocation>
        <location evidence="1">Cell inner membrane</location>
        <topology evidence="1">Multi-pass membrane protein</topology>
    </subcellularLocation>
</comment>
<feature type="transmembrane region" description="Helical" evidence="13">
    <location>
        <begin position="268"/>
        <end position="286"/>
    </location>
</feature>
<feature type="binding site" evidence="12">
    <location>
        <position position="429"/>
    </location>
    <ligand>
        <name>K(+)</name>
        <dbReference type="ChEBI" id="CHEBI:29103"/>
    </ligand>
</feature>
<dbReference type="GO" id="GO:0046872">
    <property type="term" value="F:metal ion binding"/>
    <property type="evidence" value="ECO:0007669"/>
    <property type="project" value="UniProtKB-KW"/>
</dbReference>
<keyword evidence="10" id="KW-0406">Ion transport</keyword>
<dbReference type="GO" id="GO:0015379">
    <property type="term" value="F:potassium:chloride symporter activity"/>
    <property type="evidence" value="ECO:0007669"/>
    <property type="project" value="InterPro"/>
</dbReference>
<keyword evidence="6" id="KW-0633">Potassium transport</keyword>
<reference evidence="14 15" key="1">
    <citation type="submission" date="2018-11" db="EMBL/GenBank/DDBJ databases">
        <title>Genomic Encyclopedia of Type Strains, Phase IV (KMG-IV): sequencing the most valuable type-strain genomes for metagenomic binning, comparative biology and taxonomic classification.</title>
        <authorList>
            <person name="Goeker M."/>
        </authorList>
    </citation>
    <scope>NUCLEOTIDE SEQUENCE [LARGE SCALE GENOMIC DNA]</scope>
    <source>
        <strain evidence="14 15">DSM 26537</strain>
    </source>
</reference>
<feature type="binding site" evidence="12">
    <location>
        <position position="218"/>
    </location>
    <ligand>
        <name>K(+)</name>
        <dbReference type="ChEBI" id="CHEBI:29103"/>
    </ligand>
</feature>
<feature type="transmembrane region" description="Helical" evidence="13">
    <location>
        <begin position="452"/>
        <end position="474"/>
    </location>
</feature>
<feature type="binding site" evidence="12">
    <location>
        <position position="109"/>
    </location>
    <ligand>
        <name>K(+)</name>
        <dbReference type="ChEBI" id="CHEBI:29103"/>
    </ligand>
</feature>
<evidence type="ECO:0000313" key="15">
    <source>
        <dbReference type="Proteomes" id="UP000273083"/>
    </source>
</evidence>
<keyword evidence="3" id="KW-0813">Transport</keyword>
<evidence type="ECO:0000256" key="6">
    <source>
        <dbReference type="ARBA" id="ARBA00022538"/>
    </source>
</evidence>
<feature type="transmembrane region" description="Helical" evidence="13">
    <location>
        <begin position="131"/>
        <end position="150"/>
    </location>
</feature>
<organism evidence="14 15">
    <name type="scientific">Mobilisporobacter senegalensis</name>
    <dbReference type="NCBI Taxonomy" id="1329262"/>
    <lineage>
        <taxon>Bacteria</taxon>
        <taxon>Bacillati</taxon>
        <taxon>Bacillota</taxon>
        <taxon>Clostridia</taxon>
        <taxon>Lachnospirales</taxon>
        <taxon>Lachnospiraceae</taxon>
        <taxon>Mobilisporobacter</taxon>
    </lineage>
</organism>
<evidence type="ECO:0000256" key="1">
    <source>
        <dbReference type="ARBA" id="ARBA00004429"/>
    </source>
</evidence>
<keyword evidence="9 13" id="KW-1133">Transmembrane helix</keyword>
<feature type="transmembrane region" description="Helical" evidence="13">
    <location>
        <begin position="234"/>
        <end position="256"/>
    </location>
</feature>
<feature type="binding site" evidence="12">
    <location>
        <position position="312"/>
    </location>
    <ligand>
        <name>K(+)</name>
        <dbReference type="ChEBI" id="CHEBI:29103"/>
    </ligand>
</feature>
<evidence type="ECO:0000256" key="3">
    <source>
        <dbReference type="ARBA" id="ARBA00022448"/>
    </source>
</evidence>
<name>A0A3N1XUS0_9FIRM</name>
<accession>A0A3N1XUS0</accession>
<feature type="transmembrane region" description="Helical" evidence="13">
    <location>
        <begin position="391"/>
        <end position="411"/>
    </location>
</feature>
<feature type="transmembrane region" description="Helical" evidence="13">
    <location>
        <begin position="68"/>
        <end position="89"/>
    </location>
</feature>
<sequence length="480" mass="52863">MNYRLVANILGKVFVLEAALMIPSVIVSLIYGEGDLSSFLITMAILVALGGLFLLIKPKKKKLLARDGMMIVSLAWVSLALFGGLPFFIHGAIPSYIDCIFESVSGFTTTGSSILTDVEVMPKGLLFWRSFTHWFGGMGVLVFFLALLPSMSGSTLHILRAESPGPTPGKLVPKIRDTSKILYGIYFVLTVICTLCLIFAGMPVYDSIVHALGTAGTGGFGIKNNSMAYYNSPLIYNILSVFMIIFGVNFTIYFYAIKRNFTDIKKNTELKLFLVIVIGAVAIITFNTRSMFESYWESFYQAFFQVSSLISTTGYTTYDYNMWPLLSKMILIAVMFTGSCAGSTAGGLKQIRIAIMLKAIRRMVKKLIHPRSVIPIKADGKNVDEDQVSSIGLFCFAYFLIFGIAIILVSFDNHDFETTFTAVLTAISNVGPAFGEAGPLGNFAFFSDFSKIVLSLCMLIGRLEIFPVLLMLNVNSWKKA</sequence>
<proteinExistence type="inferred from homology"/>
<dbReference type="PIRSF" id="PIRSF006247">
    <property type="entry name" value="TrkH"/>
    <property type="match status" value="1"/>
</dbReference>
<feature type="transmembrane region" description="Helical" evidence="13">
    <location>
        <begin position="9"/>
        <end position="31"/>
    </location>
</feature>
<keyword evidence="5" id="KW-0997">Cell inner membrane</keyword>
<evidence type="ECO:0000256" key="4">
    <source>
        <dbReference type="ARBA" id="ARBA00022475"/>
    </source>
</evidence>
<dbReference type="InterPro" id="IPR004772">
    <property type="entry name" value="TrkH"/>
</dbReference>
<dbReference type="OrthoDB" id="9810952at2"/>
<feature type="transmembrane region" description="Helical" evidence="13">
    <location>
        <begin position="329"/>
        <end position="348"/>
    </location>
</feature>
<keyword evidence="15" id="KW-1185">Reference proteome</keyword>
<keyword evidence="11 13" id="KW-0472">Membrane</keyword>
<feature type="binding site" evidence="12">
    <location>
        <position position="313"/>
    </location>
    <ligand>
        <name>K(+)</name>
        <dbReference type="ChEBI" id="CHEBI:29103"/>
    </ligand>
</feature>
<dbReference type="GO" id="GO:0005886">
    <property type="term" value="C:plasma membrane"/>
    <property type="evidence" value="ECO:0007669"/>
    <property type="project" value="UniProtKB-SubCell"/>
</dbReference>
<evidence type="ECO:0000256" key="13">
    <source>
        <dbReference type="SAM" id="Phobius"/>
    </source>
</evidence>
<dbReference type="AlphaFoldDB" id="A0A3N1XUS0"/>
<evidence type="ECO:0000256" key="12">
    <source>
        <dbReference type="PIRSR" id="PIRSR006247-1"/>
    </source>
</evidence>
<comment type="similarity">
    <text evidence="2">Belongs to the TrkH potassium transport family.</text>
</comment>
<dbReference type="EMBL" id="RJVG01000002">
    <property type="protein sequence ID" value="ROR30360.1"/>
    <property type="molecule type" value="Genomic_DNA"/>
</dbReference>
<feature type="binding site" evidence="12">
    <location>
        <position position="430"/>
    </location>
    <ligand>
        <name>K(+)</name>
        <dbReference type="ChEBI" id="CHEBI:29103"/>
    </ligand>
</feature>
<keyword evidence="4" id="KW-1003">Cell membrane</keyword>
<evidence type="ECO:0000256" key="10">
    <source>
        <dbReference type="ARBA" id="ARBA00023065"/>
    </source>
</evidence>
<dbReference type="PANTHER" id="PTHR32024:SF2">
    <property type="entry name" value="TRK SYSTEM POTASSIUM UPTAKE PROTEIN TRKG-RELATED"/>
    <property type="match status" value="1"/>
</dbReference>
<feature type="transmembrane region" description="Helical" evidence="13">
    <location>
        <begin position="181"/>
        <end position="202"/>
    </location>
</feature>
<evidence type="ECO:0000256" key="11">
    <source>
        <dbReference type="ARBA" id="ARBA00023136"/>
    </source>
</evidence>
<dbReference type="RefSeq" id="WP_123608071.1">
    <property type="nucleotide sequence ID" value="NZ_RJVG01000002.1"/>
</dbReference>
<evidence type="ECO:0000256" key="5">
    <source>
        <dbReference type="ARBA" id="ARBA00022519"/>
    </source>
</evidence>
<keyword evidence="8 12" id="KW-0630">Potassium</keyword>
<evidence type="ECO:0000256" key="7">
    <source>
        <dbReference type="ARBA" id="ARBA00022692"/>
    </source>
</evidence>
<dbReference type="Pfam" id="PF02386">
    <property type="entry name" value="TrkH"/>
    <property type="match status" value="1"/>
</dbReference>
<dbReference type="PANTHER" id="PTHR32024">
    <property type="entry name" value="TRK SYSTEM POTASSIUM UPTAKE PROTEIN TRKG-RELATED"/>
    <property type="match status" value="1"/>
</dbReference>
<keyword evidence="12" id="KW-0479">Metal-binding</keyword>
<keyword evidence="7 13" id="KW-0812">Transmembrane</keyword>
<feature type="transmembrane region" description="Helical" evidence="13">
    <location>
        <begin position="37"/>
        <end position="56"/>
    </location>
</feature>
<dbReference type="InterPro" id="IPR003445">
    <property type="entry name" value="Cat_transpt"/>
</dbReference>
<dbReference type="Proteomes" id="UP000273083">
    <property type="component" value="Unassembled WGS sequence"/>
</dbReference>
<evidence type="ECO:0000256" key="8">
    <source>
        <dbReference type="ARBA" id="ARBA00022958"/>
    </source>
</evidence>
<protein>
    <submittedName>
        <fullName evidence="14">Trk system potassium uptake protein TrkH</fullName>
    </submittedName>
</protein>
<feature type="binding site" evidence="12">
    <location>
        <position position="110"/>
    </location>
    <ligand>
        <name>K(+)</name>
        <dbReference type="ChEBI" id="CHEBI:29103"/>
    </ligand>
</feature>
<gene>
    <name evidence="14" type="ORF">EDD66_10211</name>
</gene>